<dbReference type="SMART" id="SM00530">
    <property type="entry name" value="HTH_XRE"/>
    <property type="match status" value="1"/>
</dbReference>
<keyword evidence="2" id="KW-0472">Membrane</keyword>
<evidence type="ECO:0000313" key="5">
    <source>
        <dbReference type="Proteomes" id="UP001432099"/>
    </source>
</evidence>
<dbReference type="Gene3D" id="1.10.260.40">
    <property type="entry name" value="lambda repressor-like DNA-binding domains"/>
    <property type="match status" value="1"/>
</dbReference>
<feature type="region of interest" description="Disordered" evidence="1">
    <location>
        <begin position="151"/>
        <end position="176"/>
    </location>
</feature>
<name>A0ABM8IGX0_9FIRM</name>
<dbReference type="RefSeq" id="WP_161832660.1">
    <property type="nucleotide sequence ID" value="NZ_AP028127.1"/>
</dbReference>
<evidence type="ECO:0000259" key="3">
    <source>
        <dbReference type="PROSITE" id="PS50943"/>
    </source>
</evidence>
<protein>
    <recommendedName>
        <fullName evidence="3">HTH cro/C1-type domain-containing protein</fullName>
    </recommendedName>
</protein>
<dbReference type="CDD" id="cd00093">
    <property type="entry name" value="HTH_XRE"/>
    <property type="match status" value="1"/>
</dbReference>
<feature type="domain" description="HTH cro/C1-type" evidence="3">
    <location>
        <begin position="16"/>
        <end position="47"/>
    </location>
</feature>
<accession>A0ABM8IGX0</accession>
<evidence type="ECO:0000256" key="1">
    <source>
        <dbReference type="SAM" id="MobiDB-lite"/>
    </source>
</evidence>
<reference evidence="4" key="1">
    <citation type="journal article" date="2024" name="Int. J. Syst. Evol. Microbiol.">
        <title>Turicibacter faecis sp. nov., isolated from faeces of heart failure mouse model.</title>
        <authorList>
            <person name="Imamura Y."/>
            <person name="Motooka D."/>
            <person name="Nakajima Y."/>
            <person name="Ito S."/>
            <person name="Kitakaze M."/>
            <person name="Iida T."/>
            <person name="Nakamura S."/>
        </authorList>
    </citation>
    <scope>NUCLEOTIDE SEQUENCE</scope>
    <source>
        <strain evidence="4">TC023</strain>
    </source>
</reference>
<feature type="transmembrane region" description="Helical" evidence="2">
    <location>
        <begin position="104"/>
        <end position="125"/>
    </location>
</feature>
<proteinExistence type="predicted"/>
<evidence type="ECO:0000313" key="4">
    <source>
        <dbReference type="EMBL" id="BEH90498.1"/>
    </source>
</evidence>
<dbReference type="InterPro" id="IPR025194">
    <property type="entry name" value="RodZ-like_C"/>
</dbReference>
<dbReference type="Pfam" id="PF13464">
    <property type="entry name" value="RodZ_C"/>
    <property type="match status" value="1"/>
</dbReference>
<dbReference type="Proteomes" id="UP001432099">
    <property type="component" value="Chromosome"/>
</dbReference>
<dbReference type="InterPro" id="IPR010982">
    <property type="entry name" value="Lambda_DNA-bd_dom_sf"/>
</dbReference>
<gene>
    <name evidence="4" type="ORF">T23_06000</name>
</gene>
<sequence>MDFSNKESNQQLADYLREQRQNQNLDLEEVSAKIGVPIQHLKSIEQGDFERFDSFYLKMYIKKYATYLSLNVGELYQQFYGNQIQKEVEVKIHKQQVERRNQNLGRIAGVICGILVIGLGIFYVVDMVKSAEPKEDKNIVINNPNSSTLLEAEKKEDKDLSEEKPSKQDEAPKAEEPVVNETVDIKLISQQNKELVFDVTTKKTEVDLKLEFTASCWLSMTLGTQNLIPGETYQAGGVFEHKVTNDQFGTLELNVGDATAVRVLVDNQPLEFQPSSPHQYIKINLKTE</sequence>
<evidence type="ECO:0000256" key="2">
    <source>
        <dbReference type="SAM" id="Phobius"/>
    </source>
</evidence>
<dbReference type="PANTHER" id="PTHR34475:SF1">
    <property type="entry name" value="CYTOSKELETON PROTEIN RODZ"/>
    <property type="match status" value="1"/>
</dbReference>
<dbReference type="PROSITE" id="PS50943">
    <property type="entry name" value="HTH_CROC1"/>
    <property type="match status" value="1"/>
</dbReference>
<dbReference type="SUPFAM" id="SSF47413">
    <property type="entry name" value="lambda repressor-like DNA-binding domains"/>
    <property type="match status" value="1"/>
</dbReference>
<dbReference type="Pfam" id="PF13413">
    <property type="entry name" value="HTH_25"/>
    <property type="match status" value="1"/>
</dbReference>
<dbReference type="EMBL" id="AP028127">
    <property type="protein sequence ID" value="BEH90498.1"/>
    <property type="molecule type" value="Genomic_DNA"/>
</dbReference>
<dbReference type="InterPro" id="IPR050400">
    <property type="entry name" value="Bact_Cytoskel_RodZ"/>
</dbReference>
<dbReference type="InterPro" id="IPR001387">
    <property type="entry name" value="Cro/C1-type_HTH"/>
</dbReference>
<keyword evidence="2" id="KW-0812">Transmembrane</keyword>
<dbReference type="PANTHER" id="PTHR34475">
    <property type="match status" value="1"/>
</dbReference>
<organism evidence="4 5">
    <name type="scientific">Turicibacter faecis</name>
    <dbReference type="NCBI Taxonomy" id="2963365"/>
    <lineage>
        <taxon>Bacteria</taxon>
        <taxon>Bacillati</taxon>
        <taxon>Bacillota</taxon>
        <taxon>Erysipelotrichia</taxon>
        <taxon>Erysipelotrichales</taxon>
        <taxon>Turicibacteraceae</taxon>
        <taxon>Turicibacter</taxon>
    </lineage>
</organism>
<keyword evidence="5" id="KW-1185">Reference proteome</keyword>
<keyword evidence="2" id="KW-1133">Transmembrane helix</keyword>